<keyword evidence="1" id="KW-0812">Transmembrane</keyword>
<keyword evidence="1" id="KW-0472">Membrane</keyword>
<gene>
    <name evidence="2" type="ORF">A2494_01970</name>
</gene>
<evidence type="ECO:0000256" key="1">
    <source>
        <dbReference type="SAM" id="Phobius"/>
    </source>
</evidence>
<dbReference type="Proteomes" id="UP000178106">
    <property type="component" value="Unassembled WGS sequence"/>
</dbReference>
<feature type="transmembrane region" description="Helical" evidence="1">
    <location>
        <begin position="33"/>
        <end position="50"/>
    </location>
</feature>
<sequence>MLSTAWFACVVLFFLIALEFIRGGGLPGMLMGVVFFLLSGLCLVGFNWSLRGFRPDHTIMPDGEKIDHGK</sequence>
<evidence type="ECO:0000313" key="3">
    <source>
        <dbReference type="Proteomes" id="UP000178106"/>
    </source>
</evidence>
<accession>A0A1G2DX28</accession>
<reference evidence="2 3" key="1">
    <citation type="journal article" date="2016" name="Nat. Commun.">
        <title>Thousands of microbial genomes shed light on interconnected biogeochemical processes in an aquifer system.</title>
        <authorList>
            <person name="Anantharaman K."/>
            <person name="Brown C.T."/>
            <person name="Hug L.A."/>
            <person name="Sharon I."/>
            <person name="Castelle C.J."/>
            <person name="Probst A.J."/>
            <person name="Thomas B.C."/>
            <person name="Singh A."/>
            <person name="Wilkins M.J."/>
            <person name="Karaoz U."/>
            <person name="Brodie E.L."/>
            <person name="Williams K.H."/>
            <person name="Hubbard S.S."/>
            <person name="Banfield J.F."/>
        </authorList>
    </citation>
    <scope>NUCLEOTIDE SEQUENCE [LARGE SCALE GENOMIC DNA]</scope>
</reference>
<comment type="caution">
    <text evidence="2">The sequence shown here is derived from an EMBL/GenBank/DDBJ whole genome shotgun (WGS) entry which is preliminary data.</text>
</comment>
<evidence type="ECO:0000313" key="2">
    <source>
        <dbReference type="EMBL" id="OGZ17540.1"/>
    </source>
</evidence>
<protein>
    <submittedName>
        <fullName evidence="2">Uncharacterized protein</fullName>
    </submittedName>
</protein>
<name>A0A1G2DX28_9BACT</name>
<proteinExistence type="predicted"/>
<dbReference type="EMBL" id="MHLU01000130">
    <property type="protein sequence ID" value="OGZ17540.1"/>
    <property type="molecule type" value="Genomic_DNA"/>
</dbReference>
<organism evidence="2 3">
    <name type="scientific">Candidatus Lloydbacteria bacterium RIFOXYC12_FULL_46_25</name>
    <dbReference type="NCBI Taxonomy" id="1798670"/>
    <lineage>
        <taxon>Bacteria</taxon>
        <taxon>Candidatus Lloydiibacteriota</taxon>
    </lineage>
</organism>
<keyword evidence="1" id="KW-1133">Transmembrane helix</keyword>
<dbReference type="AlphaFoldDB" id="A0A1G2DX28"/>